<dbReference type="Proteomes" id="UP000728185">
    <property type="component" value="Unassembled WGS sequence"/>
</dbReference>
<dbReference type="SUPFAM" id="SSF53335">
    <property type="entry name" value="S-adenosyl-L-methionine-dependent methyltransferases"/>
    <property type="match status" value="1"/>
</dbReference>
<feature type="non-terminal residue" evidence="2">
    <location>
        <position position="261"/>
    </location>
</feature>
<dbReference type="PANTHER" id="PTHR43591">
    <property type="entry name" value="METHYLTRANSFERASE"/>
    <property type="match status" value="1"/>
</dbReference>
<feature type="domain" description="Methyltransferase type 11" evidence="1">
    <location>
        <begin position="107"/>
        <end position="188"/>
    </location>
</feature>
<dbReference type="InterPro" id="IPR013216">
    <property type="entry name" value="Methyltransf_11"/>
</dbReference>
<dbReference type="GO" id="GO:0008757">
    <property type="term" value="F:S-adenosylmethionine-dependent methyltransferase activity"/>
    <property type="evidence" value="ECO:0007669"/>
    <property type="project" value="InterPro"/>
</dbReference>
<sequence>FFFQSNVLGQYFSVQVARNLKRPEPSLFGFVINEVLFKRTNCVLESAAVELCDLRPGQSVLEIGFGPGLGIGFAAELVAPHTVQALRRRSLWQRVFKAPTQFYDPKDGNAHVYGIDISDYMLQKAKRRNRCLIGTGIATLQLGNVHHLPLLAKSVDACFHVNSFYFWPDLHYALQQIWRVLRPEGTVVTTFRLSAIKSAGRRGWLRYGRADPVAYAIALENCGFADVRWLKSITLNQPVPPFDAIVARKPPVHLIRDGSAP</sequence>
<evidence type="ECO:0000313" key="3">
    <source>
        <dbReference type="Proteomes" id="UP000728185"/>
    </source>
</evidence>
<dbReference type="OrthoDB" id="10250730at2759"/>
<comment type="caution">
    <text evidence="2">The sequence shown here is derived from an EMBL/GenBank/DDBJ whole genome shotgun (WGS) entry which is preliminary data.</text>
</comment>
<reference evidence="2" key="1">
    <citation type="submission" date="2019-05" db="EMBL/GenBank/DDBJ databases">
        <title>Annotation for the trematode Fasciolopsis buski.</title>
        <authorList>
            <person name="Choi Y.-J."/>
        </authorList>
    </citation>
    <scope>NUCLEOTIDE SEQUENCE</scope>
    <source>
        <strain evidence="2">HT</strain>
        <tissue evidence="2">Whole worm</tissue>
    </source>
</reference>
<dbReference type="CDD" id="cd02440">
    <property type="entry name" value="AdoMet_MTases"/>
    <property type="match status" value="1"/>
</dbReference>
<name>A0A8E0RQL0_9TREM</name>
<evidence type="ECO:0000259" key="1">
    <source>
        <dbReference type="Pfam" id="PF08241"/>
    </source>
</evidence>
<dbReference type="AlphaFoldDB" id="A0A8E0RQL0"/>
<proteinExistence type="predicted"/>
<keyword evidence="2" id="KW-0489">Methyltransferase</keyword>
<dbReference type="Pfam" id="PF08241">
    <property type="entry name" value="Methyltransf_11"/>
    <property type="match status" value="1"/>
</dbReference>
<dbReference type="EMBL" id="LUCM01006885">
    <property type="protein sequence ID" value="KAA0190610.1"/>
    <property type="molecule type" value="Genomic_DNA"/>
</dbReference>
<keyword evidence="2" id="KW-0808">Transferase</keyword>
<organism evidence="2 3">
    <name type="scientific">Fasciolopsis buskii</name>
    <dbReference type="NCBI Taxonomy" id="27845"/>
    <lineage>
        <taxon>Eukaryota</taxon>
        <taxon>Metazoa</taxon>
        <taxon>Spiralia</taxon>
        <taxon>Lophotrochozoa</taxon>
        <taxon>Platyhelminthes</taxon>
        <taxon>Trematoda</taxon>
        <taxon>Digenea</taxon>
        <taxon>Plagiorchiida</taxon>
        <taxon>Echinostomata</taxon>
        <taxon>Echinostomatoidea</taxon>
        <taxon>Fasciolidae</taxon>
        <taxon>Fasciolopsis</taxon>
    </lineage>
</organism>
<accession>A0A8E0RQL0</accession>
<keyword evidence="3" id="KW-1185">Reference proteome</keyword>
<gene>
    <name evidence="2" type="ORF">FBUS_10877</name>
</gene>
<protein>
    <submittedName>
        <fullName evidence="2">Methyltransferase</fullName>
    </submittedName>
</protein>
<evidence type="ECO:0000313" key="2">
    <source>
        <dbReference type="EMBL" id="KAA0190610.1"/>
    </source>
</evidence>
<dbReference type="InterPro" id="IPR029063">
    <property type="entry name" value="SAM-dependent_MTases_sf"/>
</dbReference>
<dbReference type="Gene3D" id="3.40.50.150">
    <property type="entry name" value="Vaccinia Virus protein VP39"/>
    <property type="match status" value="1"/>
</dbReference>
<dbReference type="GO" id="GO:0032259">
    <property type="term" value="P:methylation"/>
    <property type="evidence" value="ECO:0007669"/>
    <property type="project" value="UniProtKB-KW"/>
</dbReference>